<evidence type="ECO:0000313" key="2">
    <source>
        <dbReference type="EMBL" id="MBO0441334.1"/>
    </source>
</evidence>
<reference evidence="2 3" key="1">
    <citation type="submission" date="2021-03" db="EMBL/GenBank/DDBJ databases">
        <title>Enterococcal diversity collection.</title>
        <authorList>
            <person name="Gilmore M.S."/>
            <person name="Schwartzman J."/>
            <person name="Van Tyne D."/>
            <person name="Martin M."/>
            <person name="Earl A.M."/>
            <person name="Manson A.L."/>
            <person name="Straub T."/>
            <person name="Salamzade R."/>
            <person name="Saavedra J."/>
            <person name="Lebreton F."/>
            <person name="Prichula J."/>
            <person name="Schaufler K."/>
            <person name="Gaca A."/>
            <person name="Sgardioli B."/>
            <person name="Wagenaar J."/>
            <person name="Strong T."/>
        </authorList>
    </citation>
    <scope>NUCLEOTIDE SEQUENCE [LARGE SCALE GENOMIC DNA]</scope>
    <source>
        <strain evidence="2 3">DIV0869a</strain>
    </source>
</reference>
<dbReference type="EMBL" id="JAFLWD010000034">
    <property type="protein sequence ID" value="MBO0441334.1"/>
    <property type="molecule type" value="Genomic_DNA"/>
</dbReference>
<dbReference type="Proteomes" id="UP000664632">
    <property type="component" value="Unassembled WGS sequence"/>
</dbReference>
<keyword evidence="1" id="KW-0812">Transmembrane</keyword>
<dbReference type="RefSeq" id="WP_207113345.1">
    <property type="nucleotide sequence ID" value="NZ_JAFLWD010000034.1"/>
</dbReference>
<name>A0ABS3H1C3_9ENTE</name>
<keyword evidence="1" id="KW-0472">Membrane</keyword>
<organism evidence="2 3">
    <name type="scientific">Candidatus Enterococcus ikei</name>
    <dbReference type="NCBI Taxonomy" id="2815326"/>
    <lineage>
        <taxon>Bacteria</taxon>
        <taxon>Bacillati</taxon>
        <taxon>Bacillota</taxon>
        <taxon>Bacilli</taxon>
        <taxon>Lactobacillales</taxon>
        <taxon>Enterococcaceae</taxon>
        <taxon>Enterococcus</taxon>
    </lineage>
</organism>
<comment type="caution">
    <text evidence="2">The sequence shown here is derived from an EMBL/GenBank/DDBJ whole genome shotgun (WGS) entry which is preliminary data.</text>
</comment>
<evidence type="ECO:0000256" key="1">
    <source>
        <dbReference type="SAM" id="Phobius"/>
    </source>
</evidence>
<gene>
    <name evidence="2" type="ORF">JZO69_13265</name>
</gene>
<keyword evidence="3" id="KW-1185">Reference proteome</keyword>
<accession>A0ABS3H1C3</accession>
<feature type="transmembrane region" description="Helical" evidence="1">
    <location>
        <begin position="18"/>
        <end position="37"/>
    </location>
</feature>
<sequence length="92" mass="10389">MEVLGFTFINDIRIQQGLIMEILLISVLILVFIAIFGNKSKKATYSWEKKKGANVKPLLIALILIIVLMVYVFISMFNGSKKTQPQSELTRG</sequence>
<keyword evidence="1" id="KW-1133">Transmembrane helix</keyword>
<evidence type="ECO:0000313" key="3">
    <source>
        <dbReference type="Proteomes" id="UP000664632"/>
    </source>
</evidence>
<proteinExistence type="predicted"/>
<feature type="transmembrane region" description="Helical" evidence="1">
    <location>
        <begin position="58"/>
        <end position="77"/>
    </location>
</feature>
<protein>
    <submittedName>
        <fullName evidence="2">Uncharacterized protein</fullName>
    </submittedName>
</protein>